<dbReference type="Pfam" id="PF02009">
    <property type="entry name" value="RIFIN"/>
    <property type="match status" value="2"/>
</dbReference>
<dbReference type="AlphaFoldDB" id="A0A024UYA3"/>
<keyword evidence="2" id="KW-0472">Membrane</keyword>
<feature type="coiled-coil region" evidence="1">
    <location>
        <begin position="228"/>
        <end position="255"/>
    </location>
</feature>
<name>A0A024UYA3_PLAFA</name>
<sequence length="711" mass="75925">MLSGGIAPTVGLIGSVAVHVWKPVALKAAIKAALNAASNDISAAAEAAGIEAGKDVVIKALEFIEVHKFFPGIFKNIGNITHYADVKNFVGAIVKEHAQNCGGGITYGGVNTCNAFEIKLGLFKAETGKTYGAPANIEIPKIINKYVADATTVANAKSAEVAAAKKAAILETSTKAIETTSYNLYAAIGYSILAILIIVLIMVIIYFDTQSSIYDKDEDMESVKENFERQTSQRFEEYQERMKEKQQKRKEQRDKNIQKIIEKDRKDKLLAQKVEKGFLICGCGLGGGVAPFVGLFGGLAVNEMKKAAAVASTDVGIKEAIKGVGKIFELEAGSTMEWTKMINAGNYNQKMSLIAIVNNLKNMCEDGQVVGDSLFCQASDAISRSGGGPEFSRTISEMAAKVAEAARKAASNKFNDPQMKEVMQQFEVRTSQRFHEYDESLQSKRMQCKDKCDKEIQKIILKDKLEKQMVEQFSTLQTDIQNDAIPTCICEKSMVDKMEKNCMKCAQNLGGIVAPSSGVLAGIAEGALIVWKPGALDAAIAAALKVNSANITIAAKAAGIQAGKKAVIGGLKALGVEELGIKSLESFFTESYHINIAKAARIIAEKHGLNCALGTTNDASSKCIDIGKRIGTHYANGLPDGPPATTAVPQKLKGIVAEGEKAAKAAEAAKNAKLTAEITEKETVLFEAGFNSSISSINAAIIAIVVIILVM</sequence>
<gene>
    <name evidence="3" type="ORF">PFFVO_06089</name>
</gene>
<feature type="non-terminal residue" evidence="3">
    <location>
        <position position="711"/>
    </location>
</feature>
<evidence type="ECO:0000313" key="3">
    <source>
        <dbReference type="EMBL" id="ETW15000.1"/>
    </source>
</evidence>
<feature type="transmembrane region" description="Helical" evidence="2">
    <location>
        <begin position="688"/>
        <end position="710"/>
    </location>
</feature>
<keyword evidence="2" id="KW-0812">Transmembrane</keyword>
<protein>
    <recommendedName>
        <fullName evidence="5">Surface antigen</fullName>
    </recommendedName>
</protein>
<reference evidence="3 4" key="2">
    <citation type="submission" date="2013-02" db="EMBL/GenBank/DDBJ databases">
        <title>The Genome Sequence of Plasmodium falciparum Vietnam Oak-Knoll (FVO).</title>
        <authorList>
            <consortium name="The Broad Institute Genome Sequencing Platform"/>
            <consortium name="The Broad Institute Genome Sequencing Center for Infectious Disease"/>
            <person name="Neafsey D."/>
            <person name="Cheeseman I."/>
            <person name="Volkman S."/>
            <person name="Adams J."/>
            <person name="Walker B."/>
            <person name="Young S.K."/>
            <person name="Zeng Q."/>
            <person name="Gargeya S."/>
            <person name="Fitzgerald M."/>
            <person name="Haas B."/>
            <person name="Abouelleil A."/>
            <person name="Alvarado L."/>
            <person name="Arachchi H.M."/>
            <person name="Berlin A.M."/>
            <person name="Chapman S.B."/>
            <person name="Dewar J."/>
            <person name="Goldberg J."/>
            <person name="Griggs A."/>
            <person name="Gujja S."/>
            <person name="Hansen M."/>
            <person name="Howarth C."/>
            <person name="Imamovic A."/>
            <person name="Larimer J."/>
            <person name="McCowan C."/>
            <person name="Murphy C."/>
            <person name="Neiman D."/>
            <person name="Pearson M."/>
            <person name="Priest M."/>
            <person name="Roberts A."/>
            <person name="Saif S."/>
            <person name="Shea T."/>
            <person name="Sisk P."/>
            <person name="Sykes S."/>
            <person name="Wortman J."/>
            <person name="Nusbaum C."/>
            <person name="Birren B."/>
        </authorList>
    </citation>
    <scope>NUCLEOTIDE SEQUENCE [LARGE SCALE GENOMIC DNA]</scope>
    <source>
        <strain evidence="4">Vietnam Oak-Knoll (FVO)</strain>
    </source>
</reference>
<feature type="transmembrane region" description="Helical" evidence="2">
    <location>
        <begin position="278"/>
        <end position="301"/>
    </location>
</feature>
<dbReference type="NCBIfam" id="TIGR01477">
    <property type="entry name" value="RIFIN"/>
    <property type="match status" value="1"/>
</dbReference>
<accession>A0A024UYA3</accession>
<proteinExistence type="predicted"/>
<evidence type="ECO:0000256" key="1">
    <source>
        <dbReference type="SAM" id="Coils"/>
    </source>
</evidence>
<evidence type="ECO:0000313" key="4">
    <source>
        <dbReference type="Proteomes" id="UP000030690"/>
    </source>
</evidence>
<keyword evidence="2" id="KW-1133">Transmembrane helix</keyword>
<evidence type="ECO:0008006" key="5">
    <source>
        <dbReference type="Google" id="ProtNLM"/>
    </source>
</evidence>
<dbReference type="EMBL" id="KI925358">
    <property type="protein sequence ID" value="ETW15000.1"/>
    <property type="molecule type" value="Genomic_DNA"/>
</dbReference>
<organism evidence="3 4">
    <name type="scientific">Plasmodium falciparum Vietnam Oak-Knoll</name>
    <name type="common">FVO</name>
    <dbReference type="NCBI Taxonomy" id="1036723"/>
    <lineage>
        <taxon>Eukaryota</taxon>
        <taxon>Sar</taxon>
        <taxon>Alveolata</taxon>
        <taxon>Apicomplexa</taxon>
        <taxon>Aconoidasida</taxon>
        <taxon>Haemosporida</taxon>
        <taxon>Plasmodiidae</taxon>
        <taxon>Plasmodium</taxon>
        <taxon>Plasmodium (Laverania)</taxon>
    </lineage>
</organism>
<keyword evidence="1" id="KW-0175">Coiled coil</keyword>
<dbReference type="Proteomes" id="UP000030690">
    <property type="component" value="Unassembled WGS sequence"/>
</dbReference>
<feature type="transmembrane region" description="Helical" evidence="2">
    <location>
        <begin position="184"/>
        <end position="207"/>
    </location>
</feature>
<dbReference type="InterPro" id="IPR006373">
    <property type="entry name" value="VSA_Rifin"/>
</dbReference>
<reference evidence="3 4" key="1">
    <citation type="submission" date="2013-02" db="EMBL/GenBank/DDBJ databases">
        <title>The Genome Annotation of Plasmodium falciparum Vietnam Oak-Knoll (FVO).</title>
        <authorList>
            <consortium name="The Broad Institute Genome Sequencing Platform"/>
            <consortium name="The Broad Institute Genome Sequencing Center for Infectious Disease"/>
            <person name="Neafsey D."/>
            <person name="Hoffman S."/>
            <person name="Volkman S."/>
            <person name="Rosenthal P."/>
            <person name="Walker B."/>
            <person name="Young S.K."/>
            <person name="Zeng Q."/>
            <person name="Gargeya S."/>
            <person name="Fitzgerald M."/>
            <person name="Haas B."/>
            <person name="Abouelleil A."/>
            <person name="Allen A.W."/>
            <person name="Alvarado L."/>
            <person name="Arachchi H.M."/>
            <person name="Berlin A.M."/>
            <person name="Chapman S.B."/>
            <person name="Gainer-Dewar J."/>
            <person name="Goldberg J."/>
            <person name="Griggs A."/>
            <person name="Gujja S."/>
            <person name="Hansen M."/>
            <person name="Howarth C."/>
            <person name="Imamovic A."/>
            <person name="Ireland A."/>
            <person name="Larimer J."/>
            <person name="McCowan C."/>
            <person name="Murphy C."/>
            <person name="Pearson M."/>
            <person name="Poon T.W."/>
            <person name="Priest M."/>
            <person name="Roberts A."/>
            <person name="Saif S."/>
            <person name="Shea T."/>
            <person name="Sisk P."/>
            <person name="Sykes S."/>
            <person name="Wortman J."/>
            <person name="Nusbaum C."/>
            <person name="Birren B."/>
        </authorList>
    </citation>
    <scope>NUCLEOTIDE SEQUENCE [LARGE SCALE GENOMIC DNA]</scope>
    <source>
        <strain evidence="4">Vietnam Oak-Knoll (FVO)</strain>
    </source>
</reference>
<evidence type="ECO:0000256" key="2">
    <source>
        <dbReference type="SAM" id="Phobius"/>
    </source>
</evidence>